<dbReference type="CDD" id="cd01494">
    <property type="entry name" value="AAT_I"/>
    <property type="match status" value="1"/>
</dbReference>
<evidence type="ECO:0000256" key="6">
    <source>
        <dbReference type="ARBA" id="ARBA00022576"/>
    </source>
</evidence>
<evidence type="ECO:0000256" key="7">
    <source>
        <dbReference type="ARBA" id="ARBA00022605"/>
    </source>
</evidence>
<keyword evidence="8 13" id="KW-0808">Transferase</keyword>
<keyword evidence="5" id="KW-0963">Cytoplasm</keyword>
<accession>A0ABT9PWI1</accession>
<evidence type="ECO:0000256" key="3">
    <source>
        <dbReference type="ARBA" id="ARBA00006904"/>
    </source>
</evidence>
<dbReference type="EC" id="2.6.1.52" evidence="4"/>
<dbReference type="Gene3D" id="3.40.640.10">
    <property type="entry name" value="Type I PLP-dependent aspartate aminotransferase-like (Major domain)"/>
    <property type="match status" value="1"/>
</dbReference>
<comment type="catalytic activity">
    <reaction evidence="11">
        <text>O-phospho-L-serine + 2-oxoglutarate = 3-phosphooxypyruvate + L-glutamate</text>
        <dbReference type="Rhea" id="RHEA:14329"/>
        <dbReference type="ChEBI" id="CHEBI:16810"/>
        <dbReference type="ChEBI" id="CHEBI:18110"/>
        <dbReference type="ChEBI" id="CHEBI:29985"/>
        <dbReference type="ChEBI" id="CHEBI:57524"/>
        <dbReference type="EC" id="2.6.1.52"/>
    </reaction>
</comment>
<evidence type="ECO:0000256" key="10">
    <source>
        <dbReference type="ARBA" id="ARBA00023299"/>
    </source>
</evidence>
<protein>
    <recommendedName>
        <fullName evidence="4">phosphoserine transaminase</fullName>
        <ecNumber evidence="4">2.6.1.52</ecNumber>
    </recommendedName>
</protein>
<name>A0ABT9PWI1_9HYPH</name>
<evidence type="ECO:0000256" key="8">
    <source>
        <dbReference type="ARBA" id="ARBA00022679"/>
    </source>
</evidence>
<dbReference type="InterPro" id="IPR006271">
    <property type="entry name" value="Pser_aminoTfrase_methanosarc"/>
</dbReference>
<dbReference type="PIRSF" id="PIRSF000525">
    <property type="entry name" value="SerC"/>
    <property type="match status" value="1"/>
</dbReference>
<comment type="similarity">
    <text evidence="3">Belongs to the class-V pyridoxal-phosphate-dependent aminotransferase family. SerC subfamily.</text>
</comment>
<dbReference type="InterPro" id="IPR015421">
    <property type="entry name" value="PyrdxlP-dep_Trfase_major"/>
</dbReference>
<dbReference type="RefSeq" id="WP_306837131.1">
    <property type="nucleotide sequence ID" value="NZ_JAUSRF010000012.1"/>
</dbReference>
<dbReference type="Proteomes" id="UP001241472">
    <property type="component" value="Unassembled WGS sequence"/>
</dbReference>
<dbReference type="PANTHER" id="PTHR21152">
    <property type="entry name" value="AMINOTRANSFERASE CLASS V"/>
    <property type="match status" value="1"/>
</dbReference>
<comment type="cofactor">
    <cofactor evidence="1">
        <name>pyridoxal 5'-phosphate</name>
        <dbReference type="ChEBI" id="CHEBI:597326"/>
    </cofactor>
</comment>
<comment type="pathway">
    <text evidence="2">Amino-acid biosynthesis; L-serine biosynthesis; L-serine from 3-phospho-D-glycerate: step 2/3.</text>
</comment>
<dbReference type="InterPro" id="IPR015422">
    <property type="entry name" value="PyrdxlP-dep_Trfase_small"/>
</dbReference>
<evidence type="ECO:0000256" key="2">
    <source>
        <dbReference type="ARBA" id="ARBA00005099"/>
    </source>
</evidence>
<evidence type="ECO:0000256" key="4">
    <source>
        <dbReference type="ARBA" id="ARBA00013030"/>
    </source>
</evidence>
<comment type="caution">
    <text evidence="13">The sequence shown here is derived from an EMBL/GenBank/DDBJ whole genome shotgun (WGS) entry which is preliminary data.</text>
</comment>
<dbReference type="PANTHER" id="PTHR21152:SF40">
    <property type="entry name" value="ALANINE--GLYOXYLATE AMINOTRANSFERASE"/>
    <property type="match status" value="1"/>
</dbReference>
<keyword evidence="14" id="KW-1185">Reference proteome</keyword>
<gene>
    <name evidence="13" type="ORF">J2T09_003625</name>
</gene>
<evidence type="ECO:0000313" key="14">
    <source>
        <dbReference type="Proteomes" id="UP001241472"/>
    </source>
</evidence>
<dbReference type="NCBIfam" id="NF002841">
    <property type="entry name" value="PRK03080.1-2"/>
    <property type="match status" value="1"/>
</dbReference>
<feature type="region of interest" description="Disordered" evidence="12">
    <location>
        <begin position="1"/>
        <end position="22"/>
    </location>
</feature>
<organism evidence="13 14">
    <name type="scientific">Neorhizobium huautlense</name>
    <dbReference type="NCBI Taxonomy" id="67774"/>
    <lineage>
        <taxon>Bacteria</taxon>
        <taxon>Pseudomonadati</taxon>
        <taxon>Pseudomonadota</taxon>
        <taxon>Alphaproteobacteria</taxon>
        <taxon>Hyphomicrobiales</taxon>
        <taxon>Rhizobiaceae</taxon>
        <taxon>Rhizobium/Agrobacterium group</taxon>
        <taxon>Neorhizobium</taxon>
    </lineage>
</organism>
<keyword evidence="10" id="KW-0718">Serine biosynthesis</keyword>
<evidence type="ECO:0000256" key="12">
    <source>
        <dbReference type="SAM" id="MobiDB-lite"/>
    </source>
</evidence>
<keyword evidence="7" id="KW-0028">Amino-acid biosynthesis</keyword>
<evidence type="ECO:0000256" key="9">
    <source>
        <dbReference type="ARBA" id="ARBA00022898"/>
    </source>
</evidence>
<dbReference type="GO" id="GO:0004648">
    <property type="term" value="F:O-phospho-L-serine:2-oxoglutarate aminotransferase activity"/>
    <property type="evidence" value="ECO:0007669"/>
    <property type="project" value="UniProtKB-EC"/>
</dbReference>
<dbReference type="InterPro" id="IPR022278">
    <property type="entry name" value="Pser_aminoTfrase"/>
</dbReference>
<dbReference type="InterPro" id="IPR015424">
    <property type="entry name" value="PyrdxlP-dep_Trfase"/>
</dbReference>
<proteinExistence type="inferred from homology"/>
<evidence type="ECO:0000256" key="11">
    <source>
        <dbReference type="ARBA" id="ARBA00049007"/>
    </source>
</evidence>
<dbReference type="NCBIfam" id="TIGR01365">
    <property type="entry name" value="serC_2"/>
    <property type="match status" value="1"/>
</dbReference>
<dbReference type="SUPFAM" id="SSF53383">
    <property type="entry name" value="PLP-dependent transferases"/>
    <property type="match status" value="1"/>
</dbReference>
<evidence type="ECO:0000256" key="5">
    <source>
        <dbReference type="ARBA" id="ARBA00022490"/>
    </source>
</evidence>
<evidence type="ECO:0000313" key="13">
    <source>
        <dbReference type="EMBL" id="MDP9838853.1"/>
    </source>
</evidence>
<evidence type="ECO:0000256" key="1">
    <source>
        <dbReference type="ARBA" id="ARBA00001933"/>
    </source>
</evidence>
<keyword evidence="6 13" id="KW-0032">Aminotransferase</keyword>
<dbReference type="EMBL" id="JAUSRF010000012">
    <property type="protein sequence ID" value="MDP9838853.1"/>
    <property type="molecule type" value="Genomic_DNA"/>
</dbReference>
<sequence length="393" mass="42258">MANGTAKPDVRPNNAHFSSGPCSKRPGWSLDALSDAPLGRSHRAKVGKDKLAQAINLTREILNVPADYRIGIVPASDTGAVEMAMWSLLGERGVDMVAWESFGAGWVTDVVKQLKLKDVRKIEADYGLLPDLSTIDFDRDVVFTWNGTTSGVRVPNADFIPANRKGLTICDATSAAFAQDMDFAKLDVVTFSWQKVLGGEGGHGMIILSPRAVERLTTYVPAWPLPKIFRLTSGGKLSEGIFKGETINTPSMLCVEDYIDALEWAKTVGGLEGLIARADANAKVIFDFVEANDWIANLAEVDETRSNTSVCLKITDADVAALDADAQAAFAKGMVSILEKEGVALDIGAYRDAPSGLRIWAGATIETADMTALMPWLTYAFETQKAALNKAAA</sequence>
<dbReference type="Gene3D" id="3.90.1150.10">
    <property type="entry name" value="Aspartate Aminotransferase, domain 1"/>
    <property type="match status" value="1"/>
</dbReference>
<reference evidence="13 14" key="1">
    <citation type="submission" date="2023-07" db="EMBL/GenBank/DDBJ databases">
        <title>Sorghum-associated microbial communities from plants grown in Nebraska, USA.</title>
        <authorList>
            <person name="Schachtman D."/>
        </authorList>
    </citation>
    <scope>NUCLEOTIDE SEQUENCE [LARGE SCALE GENOMIC DNA]</scope>
    <source>
        <strain evidence="13 14">DS1307</strain>
    </source>
</reference>
<keyword evidence="9" id="KW-0663">Pyridoxal phosphate</keyword>